<organism evidence="1 2">
    <name type="scientific">Caerostris darwini</name>
    <dbReference type="NCBI Taxonomy" id="1538125"/>
    <lineage>
        <taxon>Eukaryota</taxon>
        <taxon>Metazoa</taxon>
        <taxon>Ecdysozoa</taxon>
        <taxon>Arthropoda</taxon>
        <taxon>Chelicerata</taxon>
        <taxon>Arachnida</taxon>
        <taxon>Araneae</taxon>
        <taxon>Araneomorphae</taxon>
        <taxon>Entelegynae</taxon>
        <taxon>Araneoidea</taxon>
        <taxon>Araneidae</taxon>
        <taxon>Caerostris</taxon>
    </lineage>
</organism>
<name>A0AAV4PRY2_9ARAC</name>
<protein>
    <submittedName>
        <fullName evidence="1">Uncharacterized protein</fullName>
    </submittedName>
</protein>
<gene>
    <name evidence="1" type="ORF">CDAR_255991</name>
</gene>
<accession>A0AAV4PRY2</accession>
<reference evidence="1 2" key="1">
    <citation type="submission" date="2021-06" db="EMBL/GenBank/DDBJ databases">
        <title>Caerostris darwini draft genome.</title>
        <authorList>
            <person name="Kono N."/>
            <person name="Arakawa K."/>
        </authorList>
    </citation>
    <scope>NUCLEOTIDE SEQUENCE [LARGE SCALE GENOMIC DNA]</scope>
</reference>
<sequence length="99" mass="11013">MPPRSVISQCSRLIKQKDGTTFVYLEGRPLSLGCCSNVIISKPVALKKFFPSKLTNSTTCMFHTEEAICSPAFQCNINGKRTLLQSESKEVISYLCYKG</sequence>
<evidence type="ECO:0000313" key="1">
    <source>
        <dbReference type="EMBL" id="GIX99439.1"/>
    </source>
</evidence>
<dbReference type="AlphaFoldDB" id="A0AAV4PRY2"/>
<proteinExistence type="predicted"/>
<dbReference type="EMBL" id="BPLQ01003300">
    <property type="protein sequence ID" value="GIX99439.1"/>
    <property type="molecule type" value="Genomic_DNA"/>
</dbReference>
<evidence type="ECO:0000313" key="2">
    <source>
        <dbReference type="Proteomes" id="UP001054837"/>
    </source>
</evidence>
<keyword evidence="2" id="KW-1185">Reference proteome</keyword>
<dbReference type="Proteomes" id="UP001054837">
    <property type="component" value="Unassembled WGS sequence"/>
</dbReference>
<comment type="caution">
    <text evidence="1">The sequence shown here is derived from an EMBL/GenBank/DDBJ whole genome shotgun (WGS) entry which is preliminary data.</text>
</comment>